<keyword evidence="4" id="KW-1185">Reference proteome</keyword>
<name>A0A4P9X786_9FUNG</name>
<reference evidence="4" key="1">
    <citation type="journal article" date="2018" name="Nat. Microbiol.">
        <title>Leveraging single-cell genomics to expand the fungal tree of life.</title>
        <authorList>
            <person name="Ahrendt S.R."/>
            <person name="Quandt C.A."/>
            <person name="Ciobanu D."/>
            <person name="Clum A."/>
            <person name="Salamov A."/>
            <person name="Andreopoulos B."/>
            <person name="Cheng J.F."/>
            <person name="Woyke T."/>
            <person name="Pelin A."/>
            <person name="Henrissat B."/>
            <person name="Reynolds N.K."/>
            <person name="Benny G.L."/>
            <person name="Smith M.E."/>
            <person name="James T.Y."/>
            <person name="Grigoriev I.V."/>
        </authorList>
    </citation>
    <scope>NUCLEOTIDE SEQUENCE [LARGE SCALE GENOMIC DNA]</scope>
    <source>
        <strain evidence="4">ATCC 52028</strain>
    </source>
</reference>
<feature type="domain" description="UBC core" evidence="2">
    <location>
        <begin position="1"/>
        <end position="147"/>
    </location>
</feature>
<dbReference type="OrthoDB" id="10069349at2759"/>
<evidence type="ECO:0000259" key="2">
    <source>
        <dbReference type="PROSITE" id="PS50127"/>
    </source>
</evidence>
<evidence type="ECO:0000313" key="4">
    <source>
        <dbReference type="Proteomes" id="UP000274922"/>
    </source>
</evidence>
<dbReference type="Pfam" id="PF00179">
    <property type="entry name" value="UQ_con"/>
    <property type="match status" value="1"/>
</dbReference>
<evidence type="ECO:0000313" key="3">
    <source>
        <dbReference type="EMBL" id="RKP00801.1"/>
    </source>
</evidence>
<dbReference type="SMART" id="SM00212">
    <property type="entry name" value="UBCc"/>
    <property type="match status" value="1"/>
</dbReference>
<accession>A0A4P9X786</accession>
<evidence type="ECO:0000256" key="1">
    <source>
        <dbReference type="ARBA" id="ARBA00022786"/>
    </source>
</evidence>
<dbReference type="AlphaFoldDB" id="A0A4P9X786"/>
<dbReference type="InterPro" id="IPR050113">
    <property type="entry name" value="Ub_conjugating_enzyme"/>
</dbReference>
<dbReference type="Proteomes" id="UP000274922">
    <property type="component" value="Unassembled WGS sequence"/>
</dbReference>
<dbReference type="PROSITE" id="PS50127">
    <property type="entry name" value="UBC_2"/>
    <property type="match status" value="1"/>
</dbReference>
<feature type="non-terminal residue" evidence="3">
    <location>
        <position position="148"/>
    </location>
</feature>
<dbReference type="CDD" id="cd23804">
    <property type="entry name" value="UBCc_UBE2S"/>
    <property type="match status" value="1"/>
</dbReference>
<dbReference type="Gene3D" id="3.10.110.10">
    <property type="entry name" value="Ubiquitin Conjugating Enzyme"/>
    <property type="match status" value="1"/>
</dbReference>
<dbReference type="PANTHER" id="PTHR24067">
    <property type="entry name" value="UBIQUITIN-CONJUGATING ENZYME E2"/>
    <property type="match status" value="1"/>
</dbReference>
<proteinExistence type="predicted"/>
<dbReference type="SUPFAM" id="SSF54495">
    <property type="entry name" value="UBC-like"/>
    <property type="match status" value="1"/>
</dbReference>
<dbReference type="InterPro" id="IPR000608">
    <property type="entry name" value="UBC"/>
</dbReference>
<sequence length="148" mass="16139">MLKTVARELAAIATTPLEDVVVIPNDANLAAVEAWIRGPAGTPYAGGCFRVLLHVPAAYPSEPPKGWFKTKIHHPNVSPKAGEICVSTLKRDWQPVMGLAHVLLTIKCLLIHPNPESALNEDAGRQLLDDYASFASHARMMTRVWAKP</sequence>
<gene>
    <name evidence="3" type="ORF">CXG81DRAFT_5894</name>
</gene>
<organism evidence="3 4">
    <name type="scientific">Caulochytrium protostelioides</name>
    <dbReference type="NCBI Taxonomy" id="1555241"/>
    <lineage>
        <taxon>Eukaryota</taxon>
        <taxon>Fungi</taxon>
        <taxon>Fungi incertae sedis</taxon>
        <taxon>Chytridiomycota</taxon>
        <taxon>Chytridiomycota incertae sedis</taxon>
        <taxon>Chytridiomycetes</taxon>
        <taxon>Caulochytriales</taxon>
        <taxon>Caulochytriaceae</taxon>
        <taxon>Caulochytrium</taxon>
    </lineage>
</organism>
<keyword evidence="1" id="KW-0833">Ubl conjugation pathway</keyword>
<dbReference type="EMBL" id="ML014198">
    <property type="protein sequence ID" value="RKP00801.1"/>
    <property type="molecule type" value="Genomic_DNA"/>
</dbReference>
<dbReference type="InterPro" id="IPR016135">
    <property type="entry name" value="UBQ-conjugating_enzyme/RWD"/>
</dbReference>
<dbReference type="STRING" id="1555241.A0A4P9X786"/>
<protein>
    <recommendedName>
        <fullName evidence="2">UBC core domain-containing protein</fullName>
    </recommendedName>
</protein>